<dbReference type="Pfam" id="PF14559">
    <property type="entry name" value="TPR_19"/>
    <property type="match status" value="1"/>
</dbReference>
<dbReference type="GO" id="GO:0042802">
    <property type="term" value="F:identical protein binding"/>
    <property type="evidence" value="ECO:0007669"/>
    <property type="project" value="InterPro"/>
</dbReference>
<accession>A0A1J5RP45</accession>
<reference evidence="2" key="1">
    <citation type="submission" date="2016-10" db="EMBL/GenBank/DDBJ databases">
        <title>Sequence of Gallionella enrichment culture.</title>
        <authorList>
            <person name="Poehlein A."/>
            <person name="Muehling M."/>
            <person name="Daniel R."/>
        </authorList>
    </citation>
    <scope>NUCLEOTIDE SEQUENCE</scope>
</reference>
<evidence type="ECO:0000259" key="1">
    <source>
        <dbReference type="Pfam" id="PF08242"/>
    </source>
</evidence>
<dbReference type="GO" id="GO:0032259">
    <property type="term" value="P:methylation"/>
    <property type="evidence" value="ECO:0007669"/>
    <property type="project" value="UniProtKB-KW"/>
</dbReference>
<protein>
    <submittedName>
        <fullName evidence="2">Malonyl-[acyl-carrier protein] O-methyltransferase</fullName>
        <ecNumber evidence="2">2.1.1.197</ecNumber>
    </submittedName>
</protein>
<dbReference type="Pfam" id="PF08242">
    <property type="entry name" value="Methyltransf_12"/>
    <property type="match status" value="1"/>
</dbReference>
<dbReference type="CDD" id="cd02440">
    <property type="entry name" value="AdoMet_MTases"/>
    <property type="match status" value="1"/>
</dbReference>
<dbReference type="EC" id="2.1.1.197" evidence="2"/>
<comment type="caution">
    <text evidence="2">The sequence shown here is derived from an EMBL/GenBank/DDBJ whole genome shotgun (WGS) entry which is preliminary data.</text>
</comment>
<proteinExistence type="predicted"/>
<sequence>MTRQLDLGQALAQAFRHYEQGRPAEARTLARELGKRQPALPGLAYLQGLLALDEGQPRKAAQHLAKALAATPGAPPLLLAMARAQEAQGRLDEAEALLRRLPGIAPAEESLAALLLRRGRAAEAAALLRPLEGRQSPIACNLLGLAEKALGDLAAAALAFARALDLDPAHAPAQANLAAVLRLLKRPDEARAAAQRAVDLAPAAASFRLELALAEKDLEHWSEALAALDGAETLTEALWLQGECLDRLGRSDEAAAAWRRLLKADPADPFGAALALARLEAGPAPDRAPSAFVTELYERYAEVFDEDLLRGLAYRGPALLLAAVTASLGQGPFDVLDLGCGTGLVGAAFAPHARSLHGLDLSPAMLDKARERGCYQRLDEGDLLAAARFPGAYDLVTAGDVLIYLGDLAPVFSAVAAALRPGGAFAFSVERIADGDDWTVLPSRRFGHSAAYLRRLAAAQGFTVLRLDAVSTRTEQGQPVPGLLMLVRKTETSSP</sequence>
<dbReference type="GO" id="GO:0102130">
    <property type="term" value="F:malonyl-CoA methyltransferase activity"/>
    <property type="evidence" value="ECO:0007669"/>
    <property type="project" value="UniProtKB-EC"/>
</dbReference>
<organism evidence="2">
    <name type="scientific">mine drainage metagenome</name>
    <dbReference type="NCBI Taxonomy" id="410659"/>
    <lineage>
        <taxon>unclassified sequences</taxon>
        <taxon>metagenomes</taxon>
        <taxon>ecological metagenomes</taxon>
    </lineage>
</organism>
<keyword evidence="2" id="KW-0489">Methyltransferase</keyword>
<dbReference type="Gene3D" id="3.40.50.150">
    <property type="entry name" value="Vaccinia Virus protein VP39"/>
    <property type="match status" value="1"/>
</dbReference>
<evidence type="ECO:0000313" key="2">
    <source>
        <dbReference type="EMBL" id="OIQ93852.1"/>
    </source>
</evidence>
<name>A0A1J5RP45_9ZZZZ</name>
<dbReference type="InterPro" id="IPR011717">
    <property type="entry name" value="TPR-4"/>
</dbReference>
<dbReference type="PROSITE" id="PS50005">
    <property type="entry name" value="TPR"/>
    <property type="match status" value="2"/>
</dbReference>
<dbReference type="InterPro" id="IPR029063">
    <property type="entry name" value="SAM-dependent_MTases_sf"/>
</dbReference>
<dbReference type="AlphaFoldDB" id="A0A1J5RP45"/>
<feature type="domain" description="Methyltransferase type 12" evidence="1">
    <location>
        <begin position="336"/>
        <end position="424"/>
    </location>
</feature>
<gene>
    <name evidence="2" type="primary">bioC_14</name>
    <name evidence="2" type="ORF">GALL_242350</name>
</gene>
<keyword evidence="2" id="KW-0808">Transferase</keyword>
<dbReference type="EMBL" id="MLJW01000199">
    <property type="protein sequence ID" value="OIQ93852.1"/>
    <property type="molecule type" value="Genomic_DNA"/>
</dbReference>
<dbReference type="InterPro" id="IPR011990">
    <property type="entry name" value="TPR-like_helical_dom_sf"/>
</dbReference>
<dbReference type="Pfam" id="PF13432">
    <property type="entry name" value="TPR_16"/>
    <property type="match status" value="2"/>
</dbReference>
<dbReference type="SMART" id="SM00028">
    <property type="entry name" value="TPR"/>
    <property type="match status" value="5"/>
</dbReference>
<dbReference type="Pfam" id="PF07721">
    <property type="entry name" value="TPR_4"/>
    <property type="match status" value="1"/>
</dbReference>
<dbReference type="InterPro" id="IPR019734">
    <property type="entry name" value="TPR_rpt"/>
</dbReference>
<dbReference type="SUPFAM" id="SSF48452">
    <property type="entry name" value="TPR-like"/>
    <property type="match status" value="1"/>
</dbReference>
<dbReference type="PANTHER" id="PTHR43861">
    <property type="entry name" value="TRANS-ACONITATE 2-METHYLTRANSFERASE-RELATED"/>
    <property type="match status" value="1"/>
</dbReference>
<dbReference type="Gene3D" id="1.25.40.10">
    <property type="entry name" value="Tetratricopeptide repeat domain"/>
    <property type="match status" value="2"/>
</dbReference>
<dbReference type="SUPFAM" id="SSF53335">
    <property type="entry name" value="S-adenosyl-L-methionine-dependent methyltransferases"/>
    <property type="match status" value="1"/>
</dbReference>
<dbReference type="InterPro" id="IPR013217">
    <property type="entry name" value="Methyltransf_12"/>
</dbReference>
<dbReference type="PANTHER" id="PTHR43861:SF1">
    <property type="entry name" value="TRANS-ACONITATE 2-METHYLTRANSFERASE"/>
    <property type="match status" value="1"/>
</dbReference>